<dbReference type="SUPFAM" id="SSF144083">
    <property type="entry name" value="Magnesium transport protein CorA, transmembrane region"/>
    <property type="match status" value="1"/>
</dbReference>
<dbReference type="InterPro" id="IPR045863">
    <property type="entry name" value="CorA_TM1_TM2"/>
</dbReference>
<proteinExistence type="predicted"/>
<keyword evidence="7" id="KW-1185">Reference proteome</keyword>
<dbReference type="EMBL" id="JAACFV010000287">
    <property type="protein sequence ID" value="KAF7502242.1"/>
    <property type="molecule type" value="Genomic_DNA"/>
</dbReference>
<comment type="caution">
    <text evidence="6">The sequence shown here is derived from an EMBL/GenBank/DDBJ whole genome shotgun (WGS) entry which is preliminary data.</text>
</comment>
<feature type="transmembrane region" description="Helical" evidence="5">
    <location>
        <begin position="101"/>
        <end position="126"/>
    </location>
</feature>
<comment type="subcellular location">
    <subcellularLocation>
        <location evidence="1">Membrane</location>
        <topology evidence="1">Multi-pass membrane protein</topology>
    </subcellularLocation>
</comment>
<keyword evidence="4 5" id="KW-0472">Membrane</keyword>
<evidence type="ECO:0000313" key="7">
    <source>
        <dbReference type="Proteomes" id="UP000606974"/>
    </source>
</evidence>
<evidence type="ECO:0000256" key="4">
    <source>
        <dbReference type="ARBA" id="ARBA00023136"/>
    </source>
</evidence>
<organism evidence="6 7">
    <name type="scientific">Endocarpon pusillum</name>
    <dbReference type="NCBI Taxonomy" id="364733"/>
    <lineage>
        <taxon>Eukaryota</taxon>
        <taxon>Fungi</taxon>
        <taxon>Dikarya</taxon>
        <taxon>Ascomycota</taxon>
        <taxon>Pezizomycotina</taxon>
        <taxon>Eurotiomycetes</taxon>
        <taxon>Chaetothyriomycetidae</taxon>
        <taxon>Verrucariales</taxon>
        <taxon>Verrucariaceae</taxon>
        <taxon>Endocarpon</taxon>
    </lineage>
</organism>
<dbReference type="Proteomes" id="UP000606974">
    <property type="component" value="Unassembled WGS sequence"/>
</dbReference>
<protein>
    <submittedName>
        <fullName evidence="6">Uncharacterized protein</fullName>
    </submittedName>
</protein>
<gene>
    <name evidence="6" type="ORF">GJ744_006306</name>
</gene>
<evidence type="ECO:0000313" key="6">
    <source>
        <dbReference type="EMBL" id="KAF7502242.1"/>
    </source>
</evidence>
<feature type="transmembrane region" description="Helical" evidence="5">
    <location>
        <begin position="68"/>
        <end position="89"/>
    </location>
</feature>
<keyword evidence="3 5" id="KW-1133">Transmembrane helix</keyword>
<accession>A0A8H7DY21</accession>
<evidence type="ECO:0000256" key="1">
    <source>
        <dbReference type="ARBA" id="ARBA00004141"/>
    </source>
</evidence>
<evidence type="ECO:0000256" key="2">
    <source>
        <dbReference type="ARBA" id="ARBA00022692"/>
    </source>
</evidence>
<keyword evidence="2 5" id="KW-0812">Transmembrane</keyword>
<sequence length="143" mass="16297">MRQLVRFTHRHETPTNVSEDWSALREDYEFLSSSIDERGQRLENIVQVVTSLVQLVESRRALVETYNVTRLTVLALVFIPLSFAASLFSRNDSWKPGTDHFWVYWAVAVPSTLVVLLVAALAVRFVPWVGAKIKSIKPTTLPK</sequence>
<evidence type="ECO:0000256" key="3">
    <source>
        <dbReference type="ARBA" id="ARBA00022989"/>
    </source>
</evidence>
<name>A0A8H7DY21_9EURO</name>
<dbReference type="OrthoDB" id="3231000at2759"/>
<reference evidence="6" key="1">
    <citation type="submission" date="2020-02" db="EMBL/GenBank/DDBJ databases">
        <authorList>
            <person name="Palmer J.M."/>
        </authorList>
    </citation>
    <scope>NUCLEOTIDE SEQUENCE</scope>
    <source>
        <strain evidence="6">EPUS1.4</strain>
        <tissue evidence="6">Thallus</tissue>
    </source>
</reference>
<dbReference type="Gene3D" id="1.20.58.340">
    <property type="entry name" value="Magnesium transport protein CorA, transmembrane region"/>
    <property type="match status" value="1"/>
</dbReference>
<dbReference type="AlphaFoldDB" id="A0A8H7DY21"/>
<evidence type="ECO:0000256" key="5">
    <source>
        <dbReference type="SAM" id="Phobius"/>
    </source>
</evidence>
<dbReference type="GO" id="GO:0016020">
    <property type="term" value="C:membrane"/>
    <property type="evidence" value="ECO:0007669"/>
    <property type="project" value="UniProtKB-SubCell"/>
</dbReference>